<dbReference type="PATRIC" id="fig|1086011.3.peg.1352"/>
<dbReference type="OrthoDB" id="1366241at2"/>
<evidence type="ECO:0000256" key="1">
    <source>
        <dbReference type="SAM" id="SignalP"/>
    </source>
</evidence>
<sequence>MIKNLKTVWLATFVLLSSFSIKAQQKYQTREGVIAVIGSHMDSIVTASSNHLSVLINYETAEIGLSLDPTTLHTETDSLNVILINSSLKPVILKGKLNIPYVNTLEHPDQKLNFTAQLSMNKIIKIIYVNGELKHVAGSEIFSSLLTLNFKLQLKDFQIVVPEGWSDEITIQIYQAMLSK</sequence>
<organism evidence="2 3">
    <name type="scientific">Flavobacterium frigoris (strain PS1)</name>
    <dbReference type="NCBI Taxonomy" id="1086011"/>
    <lineage>
        <taxon>Bacteria</taxon>
        <taxon>Pseudomonadati</taxon>
        <taxon>Bacteroidota</taxon>
        <taxon>Flavobacteriia</taxon>
        <taxon>Flavobacteriales</taxon>
        <taxon>Flavobacteriaceae</taxon>
        <taxon>Flavobacterium</taxon>
    </lineage>
</organism>
<dbReference type="AlphaFoldDB" id="H7FQB9"/>
<evidence type="ECO:0008006" key="4">
    <source>
        <dbReference type="Google" id="ProtNLM"/>
    </source>
</evidence>
<dbReference type="Proteomes" id="UP000005566">
    <property type="component" value="Unassembled WGS sequence"/>
</dbReference>
<dbReference type="eggNOG" id="ENOG5033D7Y">
    <property type="taxonomic scope" value="Bacteria"/>
</dbReference>
<keyword evidence="1" id="KW-0732">Signal</keyword>
<dbReference type="RefSeq" id="WP_007137556.1">
    <property type="nucleotide sequence ID" value="NZ_AHKF01000015.1"/>
</dbReference>
<gene>
    <name evidence="2" type="ORF">HJ01_01379</name>
</gene>
<dbReference type="EMBL" id="AHKF01000015">
    <property type="protein sequence ID" value="EIA09473.1"/>
    <property type="molecule type" value="Genomic_DNA"/>
</dbReference>
<reference evidence="2 3" key="1">
    <citation type="journal article" date="2014" name="Acta Crystallogr. D">
        <title>Structure-based characterization and antifreeze properties of a hyperactive ice-binding protein from the Antarctic bacterium Flavobacterium frigoris PS1.</title>
        <authorList>
            <person name="Do H."/>
            <person name="Kim S.J."/>
            <person name="Kim H.J."/>
            <person name="Lee J.H."/>
        </authorList>
    </citation>
    <scope>NUCLEOTIDE SEQUENCE [LARGE SCALE GENOMIC DNA]</scope>
    <source>
        <strain evidence="2 3">PS1</strain>
    </source>
</reference>
<proteinExistence type="predicted"/>
<feature type="signal peptide" evidence="1">
    <location>
        <begin position="1"/>
        <end position="23"/>
    </location>
</feature>
<comment type="caution">
    <text evidence="2">The sequence shown here is derived from an EMBL/GenBank/DDBJ whole genome shotgun (WGS) entry which is preliminary data.</text>
</comment>
<feature type="chain" id="PRO_5003609917" description="YceI-like domain-containing protein" evidence="1">
    <location>
        <begin position="24"/>
        <end position="180"/>
    </location>
</feature>
<protein>
    <recommendedName>
        <fullName evidence="4">YceI-like domain-containing protein</fullName>
    </recommendedName>
</protein>
<keyword evidence="3" id="KW-1185">Reference proteome</keyword>
<evidence type="ECO:0000313" key="2">
    <source>
        <dbReference type="EMBL" id="EIA09473.1"/>
    </source>
</evidence>
<name>H7FQB9_FLAFP</name>
<evidence type="ECO:0000313" key="3">
    <source>
        <dbReference type="Proteomes" id="UP000005566"/>
    </source>
</evidence>
<accession>H7FQB9</accession>